<gene>
    <name evidence="17" type="ORF">JTE90_013476</name>
</gene>
<keyword evidence="18" id="KW-1185">Reference proteome</keyword>
<feature type="compositionally biased region" description="Basic and acidic residues" evidence="15">
    <location>
        <begin position="335"/>
        <end position="350"/>
    </location>
</feature>
<feature type="binding site" evidence="13">
    <location>
        <position position="871"/>
    </location>
    <ligand>
        <name>Mg(2+)</name>
        <dbReference type="ChEBI" id="CHEBI:18420"/>
        <label>1</label>
    </ligand>
</feature>
<comment type="subcellular location">
    <subcellularLocation>
        <location evidence="3">Nucleus</location>
    </subcellularLocation>
</comment>
<evidence type="ECO:0000256" key="11">
    <source>
        <dbReference type="ARBA" id="ARBA00023242"/>
    </source>
</evidence>
<dbReference type="GO" id="GO:0003677">
    <property type="term" value="F:DNA binding"/>
    <property type="evidence" value="ECO:0007669"/>
    <property type="project" value="InterPro"/>
</dbReference>
<keyword evidence="9 13" id="KW-0460">Magnesium</keyword>
<feature type="site" description="Transition state stabilizer" evidence="14">
    <location>
        <position position="776"/>
    </location>
</feature>
<dbReference type="Proteomes" id="UP000827092">
    <property type="component" value="Unassembled WGS sequence"/>
</dbReference>
<evidence type="ECO:0000256" key="13">
    <source>
        <dbReference type="PIRSR" id="PIRSR604808-2"/>
    </source>
</evidence>
<dbReference type="InterPro" id="IPR036691">
    <property type="entry name" value="Endo/exonu/phosph_ase_sf"/>
</dbReference>
<keyword evidence="7" id="KW-0227">DNA damage</keyword>
<feature type="compositionally biased region" description="Basic residues" evidence="15">
    <location>
        <begin position="1"/>
        <end position="10"/>
    </location>
</feature>
<dbReference type="InterPro" id="IPR005135">
    <property type="entry name" value="Endo/exonuclease/phosphatase"/>
</dbReference>
<feature type="compositionally biased region" description="Acidic residues" evidence="15">
    <location>
        <begin position="196"/>
        <end position="212"/>
    </location>
</feature>
<evidence type="ECO:0000256" key="4">
    <source>
        <dbReference type="ARBA" id="ARBA00007092"/>
    </source>
</evidence>
<feature type="compositionally biased region" description="Basic and acidic residues" evidence="15">
    <location>
        <begin position="176"/>
        <end position="195"/>
    </location>
</feature>
<dbReference type="SUPFAM" id="SSF56219">
    <property type="entry name" value="DNase I-like"/>
    <property type="match status" value="1"/>
</dbReference>
<dbReference type="PANTHER" id="PTHR22748:SF6">
    <property type="entry name" value="DNA-(APURINIC OR APYRIMIDINIC SITE) ENDONUCLEASE"/>
    <property type="match status" value="1"/>
</dbReference>
<evidence type="ECO:0000256" key="3">
    <source>
        <dbReference type="ARBA" id="ARBA00004123"/>
    </source>
</evidence>
<dbReference type="GO" id="GO:0006284">
    <property type="term" value="P:base-excision repair"/>
    <property type="evidence" value="ECO:0007669"/>
    <property type="project" value="TreeGrafter"/>
</dbReference>
<feature type="domain" description="Endonuclease/exonuclease/phosphatase" evidence="16">
    <location>
        <begin position="632"/>
        <end position="872"/>
    </location>
</feature>
<feature type="compositionally biased region" description="Acidic residues" evidence="15">
    <location>
        <begin position="387"/>
        <end position="401"/>
    </location>
</feature>
<keyword evidence="6 13" id="KW-0479">Metal-binding</keyword>
<dbReference type="EC" id="3.1.11.2" evidence="5"/>
<dbReference type="PANTHER" id="PTHR22748">
    <property type="entry name" value="AP ENDONUCLEASE"/>
    <property type="match status" value="1"/>
</dbReference>
<feature type="site" description="Interaction with DNA substrate" evidence="14">
    <location>
        <position position="872"/>
    </location>
</feature>
<evidence type="ECO:0000313" key="18">
    <source>
        <dbReference type="Proteomes" id="UP000827092"/>
    </source>
</evidence>
<dbReference type="InterPro" id="IPR004808">
    <property type="entry name" value="AP_endonuc_1"/>
</dbReference>
<feature type="compositionally biased region" description="Gly residues" evidence="15">
    <location>
        <begin position="65"/>
        <end position="81"/>
    </location>
</feature>
<evidence type="ECO:0000256" key="6">
    <source>
        <dbReference type="ARBA" id="ARBA00022723"/>
    </source>
</evidence>
<feature type="compositionally biased region" description="Basic and acidic residues" evidence="15">
    <location>
        <begin position="583"/>
        <end position="597"/>
    </location>
</feature>
<feature type="active site" evidence="12">
    <location>
        <position position="735"/>
    </location>
</feature>
<feature type="compositionally biased region" description="Acidic residues" evidence="15">
    <location>
        <begin position="309"/>
        <end position="323"/>
    </location>
</feature>
<evidence type="ECO:0000256" key="1">
    <source>
        <dbReference type="ARBA" id="ARBA00000493"/>
    </source>
</evidence>
<feature type="compositionally biased region" description="Basic and acidic residues" evidence="15">
    <location>
        <begin position="255"/>
        <end position="267"/>
    </location>
</feature>
<feature type="binding site" evidence="13">
    <location>
        <position position="776"/>
    </location>
    <ligand>
        <name>Mg(2+)</name>
        <dbReference type="ChEBI" id="CHEBI:18420"/>
        <label>1</label>
    </ligand>
</feature>
<dbReference type="PROSITE" id="PS00728">
    <property type="entry name" value="AP_NUCLEASE_F1_3"/>
    <property type="match status" value="1"/>
</dbReference>
<comment type="cofactor">
    <cofactor evidence="2">
        <name>Mn(2+)</name>
        <dbReference type="ChEBI" id="CHEBI:29035"/>
    </cofactor>
</comment>
<dbReference type="PROSITE" id="PS00727">
    <property type="entry name" value="AP_NUCLEASE_F1_2"/>
    <property type="match status" value="1"/>
</dbReference>
<evidence type="ECO:0000256" key="5">
    <source>
        <dbReference type="ARBA" id="ARBA00012115"/>
    </source>
</evidence>
<evidence type="ECO:0000256" key="2">
    <source>
        <dbReference type="ARBA" id="ARBA00001936"/>
    </source>
</evidence>
<organism evidence="17 18">
    <name type="scientific">Oedothorax gibbosus</name>
    <dbReference type="NCBI Taxonomy" id="931172"/>
    <lineage>
        <taxon>Eukaryota</taxon>
        <taxon>Metazoa</taxon>
        <taxon>Ecdysozoa</taxon>
        <taxon>Arthropoda</taxon>
        <taxon>Chelicerata</taxon>
        <taxon>Arachnida</taxon>
        <taxon>Araneae</taxon>
        <taxon>Araneomorphae</taxon>
        <taxon>Entelegynae</taxon>
        <taxon>Araneoidea</taxon>
        <taxon>Linyphiidae</taxon>
        <taxon>Erigoninae</taxon>
        <taxon>Oedothorax</taxon>
    </lineage>
</organism>
<evidence type="ECO:0000256" key="9">
    <source>
        <dbReference type="ARBA" id="ARBA00022842"/>
    </source>
</evidence>
<evidence type="ECO:0000256" key="14">
    <source>
        <dbReference type="PIRSR" id="PIRSR604808-3"/>
    </source>
</evidence>
<evidence type="ECO:0000313" key="17">
    <source>
        <dbReference type="EMBL" id="KAG8197349.1"/>
    </source>
</evidence>
<dbReference type="Pfam" id="PF03372">
    <property type="entry name" value="Exo_endo_phos"/>
    <property type="match status" value="1"/>
</dbReference>
<dbReference type="FunFam" id="3.60.10.10:FF:000009">
    <property type="entry name" value="DNA-(apurinic or apyrimidinic site) lyase"/>
    <property type="match status" value="1"/>
</dbReference>
<dbReference type="GO" id="GO:0003906">
    <property type="term" value="F:DNA-(apurinic or apyrimidinic site) endonuclease activity"/>
    <property type="evidence" value="ECO:0007669"/>
    <property type="project" value="TreeGrafter"/>
</dbReference>
<feature type="compositionally biased region" description="Acidic residues" evidence="15">
    <location>
        <begin position="158"/>
        <end position="175"/>
    </location>
</feature>
<dbReference type="GO" id="GO:0008081">
    <property type="term" value="F:phosphoric diester hydrolase activity"/>
    <property type="evidence" value="ECO:0007669"/>
    <property type="project" value="TreeGrafter"/>
</dbReference>
<dbReference type="NCBIfam" id="TIGR00633">
    <property type="entry name" value="xth"/>
    <property type="match status" value="1"/>
</dbReference>
<feature type="site" description="Important for catalytic activity" evidence="14">
    <location>
        <position position="846"/>
    </location>
</feature>
<feature type="compositionally biased region" description="Basic and acidic residues" evidence="15">
    <location>
        <begin position="499"/>
        <end position="512"/>
    </location>
</feature>
<sequence>MPPKGRKKVAKSYSAEVDAEFPPIEKILQDKSQPAKSGRGRKKADVADDETIIVGQVDIVEEGAEGGNGIGNGTKMNGGGTPNNQEKVDPFDMLLLDSTTKKDDWRLEFSPDASRMPPKNGAEKESGYLESDEDFKSDSKTSSVVAEAGSTVAKEEIEQVSEEEVEDPEMKDEPEEANKESEKVLEKHSGKKAVEEDPEEEIDESETEEPNVEEEKVQEKRGRKKVVEKAPEEEIEEVEKTEEPEKAVGRRGRKKAEVPEAREEPKKVLAKRGRKKAEVVEEEEEIEDDEPEEEKPVTKRGRKKAEIPEEKDEVDDDEIEEEEKEKPVSKRGRKKLEDVEKEKTEEEPPKSKRGRKKAEVVDIADEESEKEQEKPAPKRGRRKAEVEVVEIADEKSEEEEQEKPKARRGRPAKAVEIEDSPEPKKPRAMRGRKKVEVVDVEASEEKPVSKRGRKKAEVAEVAEEPEKTTGKRGRKRAEVVETETAEEPSKGRKGRKRKGDVPESPNKKGKEAYDEDDISDFAGRELRVAMTRNQEIDEMARKASPPHKEAGNAQKPSDETYVMAKPAKEPTKSGRKRAIQDSTESKPEKIQKEDAKQGKSGAKRAQIPDVSALDFGSDAKTTDDEPWNFKIASWNVNGIRAWLEKGGMSYLKHEDPDVLCIQETKCSEDKLPEELQIAGYHCHWLAGDKEGYSGVGLISKTEPVAITEGIGIEEHDNEGRVITAEYENFYLVNTYVPNSGRGLVRLDYRKTWDKDFRDYLKKLDKKKPVVLCGDLNVAHEEIDIANPKSNKKNAGFTQEERDGFSALLEEGFIDTFRHLYPDEKGAYTFWTYMMNCRAKNVGWRLDYFVISERFKDHLCDSLIRKDVMGSDHCPVGLLLHI</sequence>
<dbReference type="InterPro" id="IPR020848">
    <property type="entry name" value="AP_endonuclease_F1_CS"/>
</dbReference>
<dbReference type="PROSITE" id="PS00726">
    <property type="entry name" value="AP_NUCLEASE_F1_1"/>
    <property type="match status" value="1"/>
</dbReference>
<evidence type="ECO:0000256" key="15">
    <source>
        <dbReference type="SAM" id="MobiDB-lite"/>
    </source>
</evidence>
<dbReference type="CDD" id="cd09087">
    <property type="entry name" value="Ape1-like_AP-endo"/>
    <property type="match status" value="1"/>
</dbReference>
<dbReference type="NCBIfam" id="TIGR00195">
    <property type="entry name" value="exoDNase_III"/>
    <property type="match status" value="1"/>
</dbReference>
<feature type="compositionally biased region" description="Basic and acidic residues" evidence="15">
    <location>
        <begin position="534"/>
        <end position="550"/>
    </location>
</feature>
<dbReference type="GO" id="GO:0046872">
    <property type="term" value="F:metal ion binding"/>
    <property type="evidence" value="ECO:0007669"/>
    <property type="project" value="UniProtKB-KW"/>
</dbReference>
<feature type="compositionally biased region" description="Basic and acidic residues" evidence="15">
    <location>
        <begin position="99"/>
        <end position="109"/>
    </location>
</feature>
<keyword evidence="8" id="KW-0378">Hydrolase</keyword>
<comment type="caution">
    <text evidence="17">The sequence shown here is derived from an EMBL/GenBank/DDBJ whole genome shotgun (WGS) entry which is preliminary data.</text>
</comment>
<feature type="binding site" evidence="13">
    <location>
        <position position="872"/>
    </location>
    <ligand>
        <name>Mg(2+)</name>
        <dbReference type="ChEBI" id="CHEBI:18420"/>
        <label>1</label>
    </ligand>
</feature>
<dbReference type="PROSITE" id="PS51435">
    <property type="entry name" value="AP_NUCLEASE_F1_4"/>
    <property type="match status" value="1"/>
</dbReference>
<feature type="binding site" evidence="13">
    <location>
        <position position="663"/>
    </location>
    <ligand>
        <name>Mg(2+)</name>
        <dbReference type="ChEBI" id="CHEBI:18420"/>
        <label>1</label>
    </ligand>
</feature>
<feature type="active site" description="Proton donor/acceptor" evidence="12">
    <location>
        <position position="774"/>
    </location>
</feature>
<dbReference type="GO" id="GO:0008311">
    <property type="term" value="F:double-stranded DNA 3'-5' DNA exonuclease activity"/>
    <property type="evidence" value="ECO:0007669"/>
    <property type="project" value="UniProtKB-EC"/>
</dbReference>
<feature type="compositionally biased region" description="Basic and acidic residues" evidence="15">
    <location>
        <begin position="413"/>
        <end position="425"/>
    </location>
</feature>
<protein>
    <recommendedName>
        <fullName evidence="5">exodeoxyribonuclease III</fullName>
        <ecNumber evidence="5">3.1.11.2</ecNumber>
    </recommendedName>
</protein>
<comment type="cofactor">
    <cofactor evidence="13">
        <name>Mg(2+)</name>
        <dbReference type="ChEBI" id="CHEBI:18420"/>
    </cofactor>
    <cofactor evidence="13">
        <name>Mn(2+)</name>
        <dbReference type="ChEBI" id="CHEBI:29035"/>
    </cofactor>
    <text evidence="13">Probably binds two magnesium or manganese ions per subunit.</text>
</comment>
<dbReference type="AlphaFoldDB" id="A0AAV6VN64"/>
<feature type="compositionally biased region" description="Basic and acidic residues" evidence="15">
    <location>
        <begin position="213"/>
        <end position="232"/>
    </location>
</feature>
<feature type="compositionally biased region" description="Acidic residues" evidence="15">
    <location>
        <begin position="280"/>
        <end position="293"/>
    </location>
</feature>
<feature type="binding site" evidence="13">
    <location>
        <position position="635"/>
    </location>
    <ligand>
        <name>Mg(2+)</name>
        <dbReference type="ChEBI" id="CHEBI:18420"/>
        <label>1</label>
    </ligand>
</feature>
<proteinExistence type="inferred from homology"/>
<evidence type="ECO:0000256" key="10">
    <source>
        <dbReference type="ARBA" id="ARBA00023204"/>
    </source>
</evidence>
<feature type="active site" description="Proton acceptor" evidence="12">
    <location>
        <position position="872"/>
    </location>
</feature>
<accession>A0AAV6VN64</accession>
<evidence type="ECO:0000256" key="8">
    <source>
        <dbReference type="ARBA" id="ARBA00022801"/>
    </source>
</evidence>
<dbReference type="Gene3D" id="3.60.10.10">
    <property type="entry name" value="Endonuclease/exonuclease/phosphatase"/>
    <property type="match status" value="1"/>
</dbReference>
<evidence type="ECO:0000256" key="7">
    <source>
        <dbReference type="ARBA" id="ARBA00022763"/>
    </source>
</evidence>
<evidence type="ECO:0000256" key="12">
    <source>
        <dbReference type="PIRSR" id="PIRSR604808-1"/>
    </source>
</evidence>
<keyword evidence="11" id="KW-0539">Nucleus</keyword>
<name>A0AAV6VN64_9ARAC</name>
<evidence type="ECO:0000259" key="16">
    <source>
        <dbReference type="Pfam" id="PF03372"/>
    </source>
</evidence>
<feature type="binding site" evidence="13">
    <location>
        <position position="774"/>
    </location>
    <ligand>
        <name>Mg(2+)</name>
        <dbReference type="ChEBI" id="CHEBI:18420"/>
        <label>1</label>
    </ligand>
</feature>
<dbReference type="EMBL" id="JAFNEN010000056">
    <property type="protein sequence ID" value="KAG8197349.1"/>
    <property type="molecule type" value="Genomic_DNA"/>
</dbReference>
<dbReference type="GO" id="GO:0005634">
    <property type="term" value="C:nucleus"/>
    <property type="evidence" value="ECO:0007669"/>
    <property type="project" value="UniProtKB-SubCell"/>
</dbReference>
<feature type="region of interest" description="Disordered" evidence="15">
    <location>
        <begin position="1"/>
        <end position="609"/>
    </location>
</feature>
<reference evidence="17 18" key="1">
    <citation type="journal article" date="2022" name="Nat. Ecol. Evol.">
        <title>A masculinizing supergene underlies an exaggerated male reproductive morph in a spider.</title>
        <authorList>
            <person name="Hendrickx F."/>
            <person name="De Corte Z."/>
            <person name="Sonet G."/>
            <person name="Van Belleghem S.M."/>
            <person name="Kostlbacher S."/>
            <person name="Vangestel C."/>
        </authorList>
    </citation>
    <scope>NUCLEOTIDE SEQUENCE [LARGE SCALE GENOMIC DNA]</scope>
    <source>
        <strain evidence="17">W744_W776</strain>
    </source>
</reference>
<comment type="similarity">
    <text evidence="4">Belongs to the DNA repair enzymes AP/ExoA family.</text>
</comment>
<comment type="catalytic activity">
    <reaction evidence="1">
        <text>Exonucleolytic cleavage in the 3'- to 5'-direction to yield nucleoside 5'-phosphates.</text>
        <dbReference type="EC" id="3.1.11.2"/>
    </reaction>
</comment>
<dbReference type="InterPro" id="IPR020847">
    <property type="entry name" value="AP_endonuclease_F1_BS"/>
</dbReference>
<keyword evidence="13" id="KW-0464">Manganese</keyword>
<keyword evidence="10" id="KW-0234">DNA repair</keyword>